<dbReference type="SMART" id="SM00530">
    <property type="entry name" value="HTH_XRE"/>
    <property type="match status" value="1"/>
</dbReference>
<evidence type="ECO:0000313" key="2">
    <source>
        <dbReference type="EMBL" id="QDA62307.1"/>
    </source>
</evidence>
<dbReference type="InterPro" id="IPR001387">
    <property type="entry name" value="Cro/C1-type_HTH"/>
</dbReference>
<dbReference type="SUPFAM" id="SSF47413">
    <property type="entry name" value="lambda repressor-like DNA-binding domains"/>
    <property type="match status" value="1"/>
</dbReference>
<dbReference type="GO" id="GO:0003677">
    <property type="term" value="F:DNA binding"/>
    <property type="evidence" value="ECO:0007669"/>
    <property type="project" value="InterPro"/>
</dbReference>
<gene>
    <name evidence="2" type="ORF">FHG12_20360</name>
</gene>
<dbReference type="Pfam" id="PF01381">
    <property type="entry name" value="HTH_3"/>
    <property type="match status" value="1"/>
</dbReference>
<feature type="domain" description="HTH cro/C1-type" evidence="1">
    <location>
        <begin position="66"/>
        <end position="120"/>
    </location>
</feature>
<dbReference type="OrthoDB" id="9796786at2"/>
<dbReference type="KEGG" id="hyj:FHG12_20360"/>
<dbReference type="CDD" id="cd00093">
    <property type="entry name" value="HTH_XRE"/>
    <property type="match status" value="1"/>
</dbReference>
<accession>A0A5B8A508</accession>
<protein>
    <submittedName>
        <fullName evidence="2">Helix-turn-helix domain-containing protein</fullName>
    </submittedName>
</protein>
<dbReference type="EMBL" id="CP040896">
    <property type="protein sequence ID" value="QDA62307.1"/>
    <property type="molecule type" value="Genomic_DNA"/>
</dbReference>
<dbReference type="RefSeq" id="WP_139517538.1">
    <property type="nucleotide sequence ID" value="NZ_CP040896.1"/>
</dbReference>
<organism evidence="2 3">
    <name type="scientific">Hymenobacter jejuensis</name>
    <dbReference type="NCBI Taxonomy" id="2502781"/>
    <lineage>
        <taxon>Bacteria</taxon>
        <taxon>Pseudomonadati</taxon>
        <taxon>Bacteroidota</taxon>
        <taxon>Cytophagia</taxon>
        <taxon>Cytophagales</taxon>
        <taxon>Hymenobacteraceae</taxon>
        <taxon>Hymenobacter</taxon>
    </lineage>
</organism>
<dbReference type="Gene3D" id="1.10.260.40">
    <property type="entry name" value="lambda repressor-like DNA-binding domains"/>
    <property type="match status" value="1"/>
</dbReference>
<dbReference type="PROSITE" id="PS50943">
    <property type="entry name" value="HTH_CROC1"/>
    <property type="match status" value="1"/>
</dbReference>
<dbReference type="Proteomes" id="UP000305398">
    <property type="component" value="Chromosome"/>
</dbReference>
<sequence length="124" mass="14151">MLITSPLLYKEALRRLDELTSDRTSQQGDPDQSIDIQHLTSEIEAYEARLQLLPLPMLPTTLADMIELKRQQLQLKQKELAQLLEVPAGRLSQILSGKRRVTLDLAKKLYERLGISPEFILKTA</sequence>
<keyword evidence="3" id="KW-1185">Reference proteome</keyword>
<dbReference type="AlphaFoldDB" id="A0A5B8A508"/>
<name>A0A5B8A508_9BACT</name>
<evidence type="ECO:0000259" key="1">
    <source>
        <dbReference type="PROSITE" id="PS50943"/>
    </source>
</evidence>
<reference evidence="2 3" key="1">
    <citation type="submission" date="2019-06" db="EMBL/GenBank/DDBJ databases">
        <authorList>
            <person name="Srinivasan S."/>
        </authorList>
    </citation>
    <scope>NUCLEOTIDE SEQUENCE [LARGE SCALE GENOMIC DNA]</scope>
    <source>
        <strain evidence="2 3">17J68-5</strain>
    </source>
</reference>
<dbReference type="InterPro" id="IPR010982">
    <property type="entry name" value="Lambda_DNA-bd_dom_sf"/>
</dbReference>
<evidence type="ECO:0000313" key="3">
    <source>
        <dbReference type="Proteomes" id="UP000305398"/>
    </source>
</evidence>
<proteinExistence type="predicted"/>